<dbReference type="Proteomes" id="UP000823863">
    <property type="component" value="Unassembled WGS sequence"/>
</dbReference>
<dbReference type="EMBL" id="DWWB01000004">
    <property type="protein sequence ID" value="HJC65309.1"/>
    <property type="molecule type" value="Genomic_DNA"/>
</dbReference>
<dbReference type="InterPro" id="IPR043129">
    <property type="entry name" value="ATPase_NBD"/>
</dbReference>
<evidence type="ECO:0000313" key="3">
    <source>
        <dbReference type="Proteomes" id="UP000823863"/>
    </source>
</evidence>
<dbReference type="AlphaFoldDB" id="A0A9D2PQL7"/>
<proteinExistence type="inferred from homology"/>
<dbReference type="SUPFAM" id="SSF53067">
    <property type="entry name" value="Actin-like ATPase domain"/>
    <property type="match status" value="1"/>
</dbReference>
<dbReference type="PANTHER" id="PTHR18964:SF149">
    <property type="entry name" value="BIFUNCTIONAL UDP-N-ACETYLGLUCOSAMINE 2-EPIMERASE_N-ACETYLMANNOSAMINE KINASE"/>
    <property type="match status" value="1"/>
</dbReference>
<reference evidence="2" key="1">
    <citation type="journal article" date="2021" name="PeerJ">
        <title>Extensive microbial diversity within the chicken gut microbiome revealed by metagenomics and culture.</title>
        <authorList>
            <person name="Gilroy R."/>
            <person name="Ravi A."/>
            <person name="Getino M."/>
            <person name="Pursley I."/>
            <person name="Horton D.L."/>
            <person name="Alikhan N.F."/>
            <person name="Baker D."/>
            <person name="Gharbi K."/>
            <person name="Hall N."/>
            <person name="Watson M."/>
            <person name="Adriaenssens E.M."/>
            <person name="Foster-Nyarko E."/>
            <person name="Jarju S."/>
            <person name="Secka A."/>
            <person name="Antonio M."/>
            <person name="Oren A."/>
            <person name="Chaudhuri R.R."/>
            <person name="La Ragione R."/>
            <person name="Hildebrand F."/>
            <person name="Pallen M.J."/>
        </authorList>
    </citation>
    <scope>NUCLEOTIDE SEQUENCE</scope>
    <source>
        <strain evidence="2">CHK198-12963</strain>
    </source>
</reference>
<dbReference type="Gene3D" id="3.30.420.40">
    <property type="match status" value="2"/>
</dbReference>
<dbReference type="PANTHER" id="PTHR18964">
    <property type="entry name" value="ROK (REPRESSOR, ORF, KINASE) FAMILY"/>
    <property type="match status" value="1"/>
</dbReference>
<dbReference type="InterPro" id="IPR000600">
    <property type="entry name" value="ROK"/>
</dbReference>
<evidence type="ECO:0000256" key="1">
    <source>
        <dbReference type="ARBA" id="ARBA00006479"/>
    </source>
</evidence>
<protein>
    <submittedName>
        <fullName evidence="2">ROK family protein</fullName>
    </submittedName>
</protein>
<reference evidence="2" key="2">
    <citation type="submission" date="2021-04" db="EMBL/GenBank/DDBJ databases">
        <authorList>
            <person name="Gilroy R."/>
        </authorList>
    </citation>
    <scope>NUCLEOTIDE SEQUENCE</scope>
    <source>
        <strain evidence="2">CHK198-12963</strain>
    </source>
</reference>
<name>A0A9D2PQL7_9FIRM</name>
<comment type="similarity">
    <text evidence="1">Belongs to the ROK (NagC/XylR) family.</text>
</comment>
<gene>
    <name evidence="2" type="ORF">H9931_01120</name>
</gene>
<dbReference type="Pfam" id="PF00480">
    <property type="entry name" value="ROK"/>
    <property type="match status" value="1"/>
</dbReference>
<comment type="caution">
    <text evidence="2">The sequence shown here is derived from an EMBL/GenBank/DDBJ whole genome shotgun (WGS) entry which is preliminary data.</text>
</comment>
<organism evidence="2 3">
    <name type="scientific">Candidatus Enterocloster excrementigallinarum</name>
    <dbReference type="NCBI Taxonomy" id="2838558"/>
    <lineage>
        <taxon>Bacteria</taxon>
        <taxon>Bacillati</taxon>
        <taxon>Bacillota</taxon>
        <taxon>Clostridia</taxon>
        <taxon>Lachnospirales</taxon>
        <taxon>Lachnospiraceae</taxon>
        <taxon>Enterocloster</taxon>
    </lineage>
</organism>
<dbReference type="PROSITE" id="PS01125">
    <property type="entry name" value="ROK"/>
    <property type="match status" value="1"/>
</dbReference>
<dbReference type="InterPro" id="IPR049874">
    <property type="entry name" value="ROK_cs"/>
</dbReference>
<accession>A0A9D2PQL7</accession>
<sequence>MRIALCFDIGGSKYNVGFIREDGVLLGQEKARWSRPLSAQTVEDELAAACGRLGERFPQIYPDVMGITIPGLADPQEGIWVDAPFSGIRNFPVRQKLEKRYGIPAAADNDGQACCLAESVFGSAVGERNFFYMTISNGIGGALFLDGKLYQGQGGAGEIGHCVAEPEGRLCPCGNKGCLEACAAGPGISQNYQELREDKSQPLLEAKEIARRARMGEGAALETFRMEGAYLGNALSWVINLLNVPLVILGGGVSLAFDLFEPSMKEALKERVFARANPSVEVRPTALGYNGGLYGAAALGFLRAGKKVNEG</sequence>
<evidence type="ECO:0000313" key="2">
    <source>
        <dbReference type="EMBL" id="HJC65309.1"/>
    </source>
</evidence>